<organism evidence="1 2">
    <name type="scientific">Naasia lichenicola</name>
    <dbReference type="NCBI Taxonomy" id="2565933"/>
    <lineage>
        <taxon>Bacteria</taxon>
        <taxon>Bacillati</taxon>
        <taxon>Actinomycetota</taxon>
        <taxon>Actinomycetes</taxon>
        <taxon>Micrococcales</taxon>
        <taxon>Microbacteriaceae</taxon>
        <taxon>Naasia</taxon>
    </lineage>
</organism>
<keyword evidence="2" id="KW-1185">Reference proteome</keyword>
<dbReference type="Proteomes" id="UP000309133">
    <property type="component" value="Unassembled WGS sequence"/>
</dbReference>
<dbReference type="EMBL" id="SSSM01000001">
    <property type="protein sequence ID" value="THG32927.1"/>
    <property type="molecule type" value="Genomic_DNA"/>
</dbReference>
<comment type="caution">
    <text evidence="1">The sequence shown here is derived from an EMBL/GenBank/DDBJ whole genome shotgun (WGS) entry which is preliminary data.</text>
</comment>
<dbReference type="RefSeq" id="WP_136425708.1">
    <property type="nucleotide sequence ID" value="NZ_SSSM01000001.1"/>
</dbReference>
<name>A0A4V3WTQ9_9MICO</name>
<reference evidence="1 2" key="1">
    <citation type="submission" date="2019-04" db="EMBL/GenBank/DDBJ databases">
        <authorList>
            <person name="Jiang L."/>
        </authorList>
    </citation>
    <scope>NUCLEOTIDE SEQUENCE [LARGE SCALE GENOMIC DNA]</scope>
    <source>
        <strain evidence="1 2">YIM 131853</strain>
    </source>
</reference>
<dbReference type="OrthoDB" id="4172175at2"/>
<evidence type="ECO:0000313" key="1">
    <source>
        <dbReference type="EMBL" id="THG32927.1"/>
    </source>
</evidence>
<evidence type="ECO:0000313" key="2">
    <source>
        <dbReference type="Proteomes" id="UP000309133"/>
    </source>
</evidence>
<sequence>MATIEEFLRSPSRFGIIARPDMDPLSEAHALDEASLIDIRFDAIRSTAWCIFDTRGALEITSGNTALIVATGVNYLRWDARTPIGKRTAWTIMEWNATIASNRIKMWGGLEPWCDFEIAADRAEFYVGDVPSADEPAPEMAYANEASIDAGFASFSSQFRPLQASMFNMDELVPDIL</sequence>
<gene>
    <name evidence="1" type="ORF">E6C64_00700</name>
</gene>
<dbReference type="AlphaFoldDB" id="A0A4V3WTQ9"/>
<proteinExistence type="predicted"/>
<protein>
    <submittedName>
        <fullName evidence="1">Uncharacterized protein</fullName>
    </submittedName>
</protein>
<accession>A0A4V3WTQ9</accession>